<dbReference type="AlphaFoldDB" id="V9KHW2"/>
<dbReference type="InterPro" id="IPR023795">
    <property type="entry name" value="Serpin_CS"/>
</dbReference>
<dbReference type="GO" id="GO:0010757">
    <property type="term" value="P:negative regulation of plasminogen activation"/>
    <property type="evidence" value="ECO:0007669"/>
    <property type="project" value="TreeGrafter"/>
</dbReference>
<accession>V9KHW2</accession>
<organism evidence="4">
    <name type="scientific">Callorhinchus milii</name>
    <name type="common">Ghost shark</name>
    <dbReference type="NCBI Taxonomy" id="7868"/>
    <lineage>
        <taxon>Eukaryota</taxon>
        <taxon>Metazoa</taxon>
        <taxon>Chordata</taxon>
        <taxon>Craniata</taxon>
        <taxon>Vertebrata</taxon>
        <taxon>Chondrichthyes</taxon>
        <taxon>Holocephali</taxon>
        <taxon>Chimaeriformes</taxon>
        <taxon>Callorhinchidae</taxon>
        <taxon>Callorhinchus</taxon>
    </lineage>
</organism>
<dbReference type="RefSeq" id="XP_007886577.1">
    <property type="nucleotide sequence ID" value="XM_007888386.2"/>
</dbReference>
<dbReference type="GeneID" id="103175365"/>
<evidence type="ECO:0000313" key="4">
    <source>
        <dbReference type="EMBL" id="AFO97504.1"/>
    </source>
</evidence>
<dbReference type="PANTHER" id="PTHR11461:SF48">
    <property type="entry name" value="GLIA-DERIVED NEXIN"/>
    <property type="match status" value="1"/>
</dbReference>
<proteinExistence type="evidence at transcript level"/>
<dbReference type="InterPro" id="IPR000215">
    <property type="entry name" value="Serpin_fam"/>
</dbReference>
<feature type="domain" description="Serpin" evidence="3">
    <location>
        <begin position="37"/>
        <end position="398"/>
    </location>
</feature>
<dbReference type="GeneTree" id="ENSGT00940000158424"/>
<reference evidence="5" key="4">
    <citation type="submission" date="2025-05" db="UniProtKB">
        <authorList>
            <consortium name="Ensembl"/>
        </authorList>
    </citation>
    <scope>IDENTIFICATION</scope>
</reference>
<gene>
    <name evidence="5" type="primary">serpine2</name>
</gene>
<comment type="similarity">
    <text evidence="1">Belongs to the serpin family.</text>
</comment>
<feature type="signal peptide" evidence="2">
    <location>
        <begin position="1"/>
        <end position="18"/>
    </location>
</feature>
<evidence type="ECO:0000313" key="5">
    <source>
        <dbReference type="Ensembl" id="ENSCMIP00000043187.1"/>
    </source>
</evidence>
<name>V9KHW2_CALMI</name>
<protein>
    <submittedName>
        <fullName evidence="4">Glia-derived nexin-like protein</fullName>
    </submittedName>
    <submittedName>
        <fullName evidence="5">Serpin family E member 2</fullName>
    </submittedName>
</protein>
<dbReference type="PANTHER" id="PTHR11461">
    <property type="entry name" value="SERINE PROTEASE INHIBITOR, SERPIN"/>
    <property type="match status" value="1"/>
</dbReference>
<dbReference type="OrthoDB" id="671595at2759"/>
<reference evidence="4 6" key="3">
    <citation type="journal article" date="2014" name="Nature">
        <title>Elephant shark genome provides unique insights into gnathostome evolution.</title>
        <authorList>
            <consortium name="International Elephant Shark Genome Sequencing Consortium"/>
            <person name="Venkatesh B."/>
            <person name="Lee A.P."/>
            <person name="Ravi V."/>
            <person name="Maurya A.K."/>
            <person name="Lian M.M."/>
            <person name="Swann J.B."/>
            <person name="Ohta Y."/>
            <person name="Flajnik M.F."/>
            <person name="Sutoh Y."/>
            <person name="Kasahara M."/>
            <person name="Hoon S."/>
            <person name="Gangu V."/>
            <person name="Roy S.W."/>
            <person name="Irimia M."/>
            <person name="Korzh V."/>
            <person name="Kondrychyn I."/>
            <person name="Lim Z.W."/>
            <person name="Tay B.H."/>
            <person name="Tohari S."/>
            <person name="Kong K.W."/>
            <person name="Ho S."/>
            <person name="Lorente-Galdos B."/>
            <person name="Quilez J."/>
            <person name="Marques-Bonet T."/>
            <person name="Raney B.J."/>
            <person name="Ingham P.W."/>
            <person name="Tay A."/>
            <person name="Hillier L.W."/>
            <person name="Minx P."/>
            <person name="Boehm T."/>
            <person name="Wilson R.K."/>
            <person name="Brenner S."/>
            <person name="Warren W.C."/>
        </authorList>
    </citation>
    <scope>NUCLEOTIDE SEQUENCE</scope>
    <source>
        <tissue evidence="4">Liver</tissue>
    </source>
</reference>
<dbReference type="SMART" id="SM00093">
    <property type="entry name" value="SERPIN"/>
    <property type="match status" value="1"/>
</dbReference>
<dbReference type="InterPro" id="IPR042185">
    <property type="entry name" value="Serpin_sf_2"/>
</dbReference>
<dbReference type="CTD" id="5270"/>
<evidence type="ECO:0000259" key="3">
    <source>
        <dbReference type="SMART" id="SM00093"/>
    </source>
</evidence>
<dbReference type="Ensembl" id="ENSCMIT00000043809.1">
    <property type="protein sequence ID" value="ENSCMIP00000043187.1"/>
    <property type="gene ID" value="ENSCMIG00000017918.1"/>
</dbReference>
<keyword evidence="6" id="KW-1185">Reference proteome</keyword>
<evidence type="ECO:0000256" key="1">
    <source>
        <dbReference type="RuleBase" id="RU000411"/>
    </source>
</evidence>
<dbReference type="InterPro" id="IPR042178">
    <property type="entry name" value="Serpin_sf_1"/>
</dbReference>
<dbReference type="STRING" id="7868.ENSCMIP00000043187"/>
<dbReference type="GO" id="GO:0005615">
    <property type="term" value="C:extracellular space"/>
    <property type="evidence" value="ECO:0007669"/>
    <property type="project" value="InterPro"/>
</dbReference>
<keyword evidence="2" id="KW-0732">Signal</keyword>
<dbReference type="Pfam" id="PF00079">
    <property type="entry name" value="Serpin"/>
    <property type="match status" value="1"/>
</dbReference>
<sequence>MGKMGRFSILIIIGVVLQSDHCLMTEQVAELGSDLGLSVFKYIANSSEIKNIIISPHGIATVLGMLQLGASRKTKSQLIKALKYNSNGVHQSLKIMRESLTEKKNRDTVTIANGLFPHKKFSLERPFVTKNKNIFQAEVTSVDYGSSDQAASLINKWAMKQTGGMIENLVSSDDLSELTALVVVNAIFFKGLWKTKFVPENTHDEDFYTADGNVYQVPMMAQRSHFKFGLSVTPNDVRYYVLELPYQGPISMFIALPVESDTELWKIMTHINVQTIQNWQNTLRQRELNLIMPKFTAELETDLKEPLSALGITDMFNSARANFPRISASAPIYVSKMFQKAKIEVNEEGTKAAAATVSIIMLKSIGITTPFILNRPFLYFIRHNPTGAILFAGRVANPEAANA</sequence>
<dbReference type="Gene3D" id="2.30.39.10">
    <property type="entry name" value="Alpha-1-antitrypsin, domain 1"/>
    <property type="match status" value="1"/>
</dbReference>
<dbReference type="OMA" id="PNNTKMR"/>
<reference evidence="6" key="2">
    <citation type="journal article" date="2007" name="PLoS Biol.">
        <title>Survey sequencing and comparative analysis of the elephant shark (Callorhinchus milii) genome.</title>
        <authorList>
            <person name="Venkatesh B."/>
            <person name="Kirkness E.F."/>
            <person name="Loh Y.H."/>
            <person name="Halpern A.L."/>
            <person name="Lee A.P."/>
            <person name="Johnson J."/>
            <person name="Dandona N."/>
            <person name="Viswanathan L.D."/>
            <person name="Tay A."/>
            <person name="Venter J.C."/>
            <person name="Strausberg R.L."/>
            <person name="Brenner S."/>
        </authorList>
    </citation>
    <scope>NUCLEOTIDE SEQUENCE [LARGE SCALE GENOMIC DNA]</scope>
</reference>
<dbReference type="EMBL" id="JW864987">
    <property type="protein sequence ID" value="AFO97504.1"/>
    <property type="molecule type" value="mRNA"/>
</dbReference>
<dbReference type="MEROPS" id="I04.021"/>
<evidence type="ECO:0000313" key="6">
    <source>
        <dbReference type="Proteomes" id="UP000314986"/>
    </source>
</evidence>
<reference evidence="6" key="1">
    <citation type="journal article" date="2006" name="Science">
        <title>Ancient noncoding elements conserved in the human genome.</title>
        <authorList>
            <person name="Venkatesh B."/>
            <person name="Kirkness E.F."/>
            <person name="Loh Y.H."/>
            <person name="Halpern A.L."/>
            <person name="Lee A.P."/>
            <person name="Johnson J."/>
            <person name="Dandona N."/>
            <person name="Viswanathan L.D."/>
            <person name="Tay A."/>
            <person name="Venter J.C."/>
            <person name="Strausberg R.L."/>
            <person name="Brenner S."/>
        </authorList>
    </citation>
    <scope>NUCLEOTIDE SEQUENCE [LARGE SCALE GENOMIC DNA]</scope>
</reference>
<dbReference type="FunFam" id="2.10.310.10:FF:000001">
    <property type="entry name" value="Serpin family A member 1"/>
    <property type="match status" value="1"/>
</dbReference>
<feature type="chain" id="PRO_5044739514" evidence="2">
    <location>
        <begin position="19"/>
        <end position="403"/>
    </location>
</feature>
<dbReference type="Proteomes" id="UP000314986">
    <property type="component" value="Unassembled WGS sequence"/>
</dbReference>
<dbReference type="Gene3D" id="3.30.497.10">
    <property type="entry name" value="Antithrombin, subunit I, domain 2"/>
    <property type="match status" value="1"/>
</dbReference>
<dbReference type="PROSITE" id="PS00284">
    <property type="entry name" value="SERPIN"/>
    <property type="match status" value="1"/>
</dbReference>
<dbReference type="KEGG" id="cmk:103175365"/>
<dbReference type="RefSeq" id="XP_007886566.1">
    <property type="nucleotide sequence ID" value="XM_007888375.2"/>
</dbReference>
<dbReference type="InterPro" id="IPR036186">
    <property type="entry name" value="Serpin_sf"/>
</dbReference>
<dbReference type="InterPro" id="IPR023796">
    <property type="entry name" value="Serpin_dom"/>
</dbReference>
<dbReference type="GO" id="GO:0004867">
    <property type="term" value="F:serine-type endopeptidase inhibitor activity"/>
    <property type="evidence" value="ECO:0007669"/>
    <property type="project" value="InterPro"/>
</dbReference>
<evidence type="ECO:0000256" key="2">
    <source>
        <dbReference type="SAM" id="SignalP"/>
    </source>
</evidence>
<dbReference type="SUPFAM" id="SSF56574">
    <property type="entry name" value="Serpins"/>
    <property type="match status" value="1"/>
</dbReference>